<dbReference type="RefSeq" id="XP_044545174.1">
    <property type="nucleotide sequence ID" value="XM_044699134.1"/>
</dbReference>
<proteinExistence type="predicted"/>
<protein>
    <recommendedName>
        <fullName evidence="4">RGS domain-containing protein</fullName>
    </recommendedName>
</protein>
<sequence length="824" mass="92594">MLSEPSATHLITNNTNEHPSLNPNIKSHHIKNTLSIDPNNIQSPQLDLSYLLEDNDDDGDDGLEGMHQHGTTDLTELQQQQQTSSNFATSLPSHLNSSLNSSSSSSTPTSPYVSIGTTHVVNNNHHHQRRAPQTSTTILSTTDVTPTLLSPNLGMNHSSSSSLSADSSSGKLSLNSGQLHAPHLAASSSLGGMTTTSSYSSSSATIMENNSNVTTQQKNQNRQSGNFDPLNYMVIYEEAIKDKELRRVFCEFLKKCHVEEPILFMNMFDQYKADFEKSLKELGGWIGVVPQTPVTSRSSLASQNALLVSTALEVFSRNSISERSDNLGDVALSPTSMNNAFDMMATALQLSNATLQSSPLYGLTVKNMNNIKQMKKHIKHLFEHCKNLVQNFLTVGCDKELNLGATQKQILDRWELLCENYDLLSNVDGFSDVSSNSDASVSSAVSSPSTASAGSYLSYSKVGCLPAFLNTILLQLEPEYIFGQVLFSVNLDLKLDQFPRFVRSDMLYKFLKEKGVKYTRTVAVDISKGYKVDLRFKPQDLKNKIITDDYIYFGFTLAEDTPDWQCILNKDKPYLTQAYISKTSYSFDESLKGMKLAKIVVHIPHPLEVIWGCYCNADFSKKFDKMANTKHEMYKFVPGCRQPTGVGSSQCPYNPDKPPFSLQFASNSLNLLPLLKKRQVPYVYTAIKDPIGMYMFLAHSAEFEEQEIPHHKGEVQGKGLFYYMFYKVNENLTRIVHVVYSDMMLPFNPELMLKMIFKKRAKEHYTGFERILNELSENGTKPVDTSKFVDGQNTKKCCEDNCKLYPGRSWFYEWSSLRPNYEYN</sequence>
<dbReference type="Gene3D" id="1.10.167.10">
    <property type="entry name" value="Regulator of G-protein Signalling 4, domain 2"/>
    <property type="match status" value="1"/>
</dbReference>
<dbReference type="InterPro" id="IPR023393">
    <property type="entry name" value="START-like_dom_sf"/>
</dbReference>
<dbReference type="InterPro" id="IPR036305">
    <property type="entry name" value="RGS_sf"/>
</dbReference>
<dbReference type="Proteomes" id="UP000816034">
    <property type="component" value="Unassembled WGS sequence"/>
</dbReference>
<dbReference type="InterPro" id="IPR044926">
    <property type="entry name" value="RGS_subdomain_2"/>
</dbReference>
<dbReference type="SUPFAM" id="SSF55961">
    <property type="entry name" value="Bet v1-like"/>
    <property type="match status" value="1"/>
</dbReference>
<accession>A0AA88GID3</accession>
<evidence type="ECO:0008006" key="4">
    <source>
        <dbReference type="Google" id="ProtNLM"/>
    </source>
</evidence>
<organism evidence="2 3">
    <name type="scientific">Naegleria lovaniensis</name>
    <name type="common">Amoeba</name>
    <dbReference type="NCBI Taxonomy" id="51637"/>
    <lineage>
        <taxon>Eukaryota</taxon>
        <taxon>Discoba</taxon>
        <taxon>Heterolobosea</taxon>
        <taxon>Tetramitia</taxon>
        <taxon>Eutetramitia</taxon>
        <taxon>Vahlkampfiidae</taxon>
        <taxon>Naegleria</taxon>
    </lineage>
</organism>
<gene>
    <name evidence="2" type="ORF">C9374_008997</name>
</gene>
<dbReference type="Gene3D" id="3.30.530.20">
    <property type="match status" value="1"/>
</dbReference>
<feature type="compositionally biased region" description="Low complexity" evidence="1">
    <location>
        <begin position="89"/>
        <end position="111"/>
    </location>
</feature>
<dbReference type="AlphaFoldDB" id="A0AA88GID3"/>
<evidence type="ECO:0000313" key="3">
    <source>
        <dbReference type="Proteomes" id="UP000816034"/>
    </source>
</evidence>
<feature type="compositionally biased region" description="Polar residues" evidence="1">
    <location>
        <begin position="1"/>
        <end position="25"/>
    </location>
</feature>
<keyword evidence="3" id="KW-1185">Reference proteome</keyword>
<feature type="compositionally biased region" description="Polar residues" evidence="1">
    <location>
        <begin position="75"/>
        <end position="88"/>
    </location>
</feature>
<feature type="region of interest" description="Disordered" evidence="1">
    <location>
        <begin position="1"/>
        <end position="26"/>
    </location>
</feature>
<dbReference type="EMBL" id="PYSW02000036">
    <property type="protein sequence ID" value="KAG2377912.1"/>
    <property type="molecule type" value="Genomic_DNA"/>
</dbReference>
<comment type="caution">
    <text evidence="2">The sequence shown here is derived from an EMBL/GenBank/DDBJ whole genome shotgun (WGS) entry which is preliminary data.</text>
</comment>
<feature type="region of interest" description="Disordered" evidence="1">
    <location>
        <begin position="148"/>
        <end position="175"/>
    </location>
</feature>
<reference evidence="2 3" key="1">
    <citation type="journal article" date="2018" name="BMC Genomics">
        <title>The genome of Naegleria lovaniensis, the basis for a comparative approach to unravel pathogenicity factors of the human pathogenic amoeba N. fowleri.</title>
        <authorList>
            <person name="Liechti N."/>
            <person name="Schurch N."/>
            <person name="Bruggmann R."/>
            <person name="Wittwer M."/>
        </authorList>
    </citation>
    <scope>NUCLEOTIDE SEQUENCE [LARGE SCALE GENOMIC DNA]</scope>
    <source>
        <strain evidence="2 3">ATCC 30569</strain>
    </source>
</reference>
<evidence type="ECO:0000256" key="1">
    <source>
        <dbReference type="SAM" id="MobiDB-lite"/>
    </source>
</evidence>
<dbReference type="SUPFAM" id="SSF48097">
    <property type="entry name" value="Regulator of G-protein signaling, RGS"/>
    <property type="match status" value="1"/>
</dbReference>
<dbReference type="GeneID" id="68101451"/>
<evidence type="ECO:0000313" key="2">
    <source>
        <dbReference type="EMBL" id="KAG2377912.1"/>
    </source>
</evidence>
<feature type="region of interest" description="Disordered" evidence="1">
    <location>
        <begin position="75"/>
        <end position="117"/>
    </location>
</feature>
<name>A0AA88GID3_NAELO</name>